<evidence type="ECO:0000313" key="2">
    <source>
        <dbReference type="EMBL" id="RHZ05012.1"/>
    </source>
</evidence>
<dbReference type="VEuPathDB" id="FungiDB:H257_04434"/>
<gene>
    <name evidence="2" type="ORF">DYB31_008537</name>
</gene>
<proteinExistence type="predicted"/>
<dbReference type="AlphaFoldDB" id="A0A397F0G3"/>
<dbReference type="VEuPathDB" id="FungiDB:H257_04431"/>
<dbReference type="EMBL" id="QUTE01013244">
    <property type="protein sequence ID" value="RHZ05012.1"/>
    <property type="molecule type" value="Genomic_DNA"/>
</dbReference>
<keyword evidence="1" id="KW-0175">Coiled coil</keyword>
<reference evidence="2 3" key="1">
    <citation type="submission" date="2018-08" db="EMBL/GenBank/DDBJ databases">
        <title>Aphanomyces genome sequencing and annotation.</title>
        <authorList>
            <person name="Minardi D."/>
            <person name="Oidtmann B."/>
            <person name="Van Der Giezen M."/>
            <person name="Studholme D.J."/>
        </authorList>
    </citation>
    <scope>NUCLEOTIDE SEQUENCE [LARGE SCALE GENOMIC DNA]</scope>
    <source>
        <strain evidence="2 3">197901</strain>
    </source>
</reference>
<sequence length="404" mass="45490">MDENLVWDDDGDGFDFLPPVDDAIFNNILHGLSVTTHDSPLTVPSKRGRARGLAWRAQMLSLHETKAELEAALQDLERRHSQRTQLLSTSERKWERIARNQLELKLKALRQNDFLRASVAEQHQFAQELDAVMMKMHDHQWRVLKLSAQGEKRLAAIHDIAERQLENMECELVTTGLMDTSSDDGAFSHRHVSTGPDQFYVEGMRCSFAIDQDTIYVRVTFESAGTSVKVESSVILKRRMVDCNHVRLVFRSILDDEAHPFAADSYVSDQYGWFDVQQVGTATTLMCYTKATSARDQHPPSGSKELDDLLALLESVHLDKGKTFAKDMSPAELAKDIMNASSRAFGARVMKLQDDSWRVLQLGAGGEKRLTAIHAIADRQLDSVDSDMLTCGLVDMFAKCDSFQ</sequence>
<dbReference type="Proteomes" id="UP000266196">
    <property type="component" value="Unassembled WGS sequence"/>
</dbReference>
<protein>
    <submittedName>
        <fullName evidence="2">Uncharacterized protein</fullName>
    </submittedName>
</protein>
<accession>A0A397F0G3</accession>
<evidence type="ECO:0000256" key="1">
    <source>
        <dbReference type="SAM" id="Coils"/>
    </source>
</evidence>
<comment type="caution">
    <text evidence="2">The sequence shown here is derived from an EMBL/GenBank/DDBJ whole genome shotgun (WGS) entry which is preliminary data.</text>
</comment>
<feature type="coiled-coil region" evidence="1">
    <location>
        <begin position="59"/>
        <end position="86"/>
    </location>
</feature>
<evidence type="ECO:0000313" key="3">
    <source>
        <dbReference type="Proteomes" id="UP000266196"/>
    </source>
</evidence>
<name>A0A397F0G3_APHAT</name>
<organism evidence="2 3">
    <name type="scientific">Aphanomyces astaci</name>
    <name type="common">Crayfish plague agent</name>
    <dbReference type="NCBI Taxonomy" id="112090"/>
    <lineage>
        <taxon>Eukaryota</taxon>
        <taxon>Sar</taxon>
        <taxon>Stramenopiles</taxon>
        <taxon>Oomycota</taxon>
        <taxon>Saprolegniomycetes</taxon>
        <taxon>Saprolegniales</taxon>
        <taxon>Verrucalvaceae</taxon>
        <taxon>Aphanomyces</taxon>
    </lineage>
</organism>